<evidence type="ECO:0000256" key="2">
    <source>
        <dbReference type="ARBA" id="ARBA00023157"/>
    </source>
</evidence>
<keyword evidence="1" id="KW-0732">Signal</keyword>
<dbReference type="Gene3D" id="2.60.120.200">
    <property type="match status" value="1"/>
</dbReference>
<name>A0A4R7PJ49_9FLAO</name>
<keyword evidence="5" id="KW-1185">Reference proteome</keyword>
<dbReference type="NCBIfam" id="TIGR04183">
    <property type="entry name" value="Por_Secre_tail"/>
    <property type="match status" value="1"/>
</dbReference>
<dbReference type="Pfam" id="PF13385">
    <property type="entry name" value="Laminin_G_3"/>
    <property type="match status" value="1"/>
</dbReference>
<evidence type="ECO:0000313" key="4">
    <source>
        <dbReference type="EMBL" id="TDU34337.1"/>
    </source>
</evidence>
<dbReference type="SMART" id="SM00560">
    <property type="entry name" value="LamGL"/>
    <property type="match status" value="1"/>
</dbReference>
<dbReference type="OrthoDB" id="2582440at2"/>
<dbReference type="Proteomes" id="UP000294689">
    <property type="component" value="Unassembled WGS sequence"/>
</dbReference>
<sequence>TAPVLTADSNQAVNLDADCEITVPDVMGSATDNCTVTITQSPAVGSKVSLVHDGTTTVTVTATDSAGNTDIKNVVLTAKDVTAPVLTADSNQAVNLDADCEITVPDVMGSATDNCTVTITQSPAVGSKVSLVHDGTTTVTVTATDAAGNTDVKNVVLTAKDVTNPVLTVASDDDVYLDAGCEITVPDVMGSATDNCTVTITQSPAVGSKVSLVHDGTTTVTVTATDAAGNTDVKNVVLTAKDVTAPVLTADSNQAVNLDADCEITVPDVMGSATDNCTVTITQSPAVGSKVSLVHDGTTTVTVTATDAAGNTDVKNVVLTAKDVTAPVLTADSNQAVNLDAGCEITVPDVMGSATDNCTVTITQSPAVGSKVSLTHDGTTTVTVTATDAAGNTDVKNVVLTAKDVTAPVLTADSNQAVNLDAGCEITVPDVMGSAIDNCGVTLAQSPGVGTKVSATHNGTVEVTVTATDAAGNTDIKKVVLTAKDVTQPVLTPAANQNINLDANCAITIPDVRGSATDNCDVTTTQSPAVGASVTAIHNGTVSVVVTAKDAAGNKVDKTVILTAIDTTPPTVTAGLDISTNTTSESCNASVAVANATYSDNCLSTVSISYTLSGATVRAATAGQVGTKTFNKGITIIEYTVTDAAGHIVKDTKTVTVYDNTAPKLTAGPNIVVETDATRCDASVTIADAVFSDNCSASISFTLTGATTFGSTPGQVGTRIFNKGVTTITYTVTDGVQSVTRSKTVTVNDKEKPATPTLPDLTAECTLTVTPPTTTDNCDGIITGTTGLTSLIFNTVGTETIQWKFEDQAGNFIIVPQNVTITDSAPIPDITDLPDQVFDGCQIPNLDYLVRPTATDECDGIIQGVLEADFIFPYSFSGTQQIEWQYIDSHGNITYQSQKITLNPLPISGGSLTGTFKGTAFPNGVDISSCGEEISIALNLTGVDGTIVQWEKFPINEGVWKPISNTSNNHTAYFAVGALVSTDYRVLIQKGTCTEYSTIFRVRALPTGEAPTITNRDPDALYCLGEVVSLLAQSNYTATQESIADSSGDFNEGQLNTQDPNGWLVDGETGGFTAGGSATKARNWSAKTCNNQANGDIVYCSNEGKFSIAYGNYYETDKKGNRTYDGLIPTTLETPIMDLSNAESASLDFDQAYYFAVNDYANIEISLDGGVTYAPLQLLHAIGDPVKNWYNSVPANRRANSTPTMYNFQNDNTSIDLAAYLGENNVRIRWSFTGTTVKSTWAMDNIFVNKQVKVDTEIEWTDGIGDPDEEPIVIGSTEVEFSFTPDAPGVHEYGGTALVNGCRTYDADGTSLIEIQVSYAHAGNDVIYTGDDCGQNSIQLNAYDNTKTAVENANKGAFTLPENCVNCNDKGTGAIGTWEAIPESALSCDPGIFKSNNPAKYPNAKNDPDALFIAEEGNYTLKWTVAGCESSIRVATKNCNQIDFDGSDDYVEFKTDEFHLSKGTFSIEAWVKPNLISGTQTIFSKRNANGDAAGYDLSLNGSGIVSFNTEKFTINSSPYKINTDRWYHIAVSYVGGLYTLYIDGIKINALSGPLPKSNNLRAMLGAMDSNSTYKPKNHFNGWIDEVRVWNVGLAAHQLHQIMNQKLIESPTTPGNVQGQIIPIDIDGVSWTNLLAYFQMEPTSLACGYLTSSSSAIKGKLKNISSDQARTAPVPYTTSGVNDQWDVINTWSEPSVWAVPNSTGINGEAINWNIVKINHDVTSSNREITVLGLMVANNKELTITGAGPQDETNSGHGLWVTQYLKIDGKLDLVGESQLVQKRYYFDDDNNINTPDITNQILDSYFDETSTGYIERDQQGTRNPFNYNYWGSPVAPNNAIISGDNVNANSFTIGNVLRAGTITMANPKDDALISWVTDRTATSSGNAVQLSTRWLYTYNKKSNTYASWERVNHQTSLDIGLGYLQKGSGSSTTAKSSQNYVFVGKPNNGTILNATDAGNDILLGNPYPSAIDADAFIKDNEPTLSEGALSFWEHYEANNTHVLKDYLGGYALYNLSGGVEAITPGKTTDGYVQNVSSKGTRKPGRFVPVGQGFFVTAIKSGNVVFKNSQRYFKRESTTTSGDDGSIFFKTANSDQTNATGGVMKRVRVKFKTPEGAYRPLLLGFTPNNEATDGVDYGYDALNKDNLPSDLLWLINNSRYVIQGVGVFDNTKKYPFAMKLAINGDIEIELTALENFDEEIDVFVYDSKLDTYHKINDTNFALSMDSGNYDNRFFLAFNEGNALSVIEDEFRSMLVKYLQNTDEIFIQTPDDIIVKQVHLLNILGQTVQSWDATTTTISNKMRIPVKNLPDGNYVVKIQTESGTFNKKVVIKY</sequence>
<organism evidence="4 5">
    <name type="scientific">Gelidibacter sediminis</name>
    <dbReference type="NCBI Taxonomy" id="1608710"/>
    <lineage>
        <taxon>Bacteria</taxon>
        <taxon>Pseudomonadati</taxon>
        <taxon>Bacteroidota</taxon>
        <taxon>Flavobacteriia</taxon>
        <taxon>Flavobacteriales</taxon>
        <taxon>Flavobacteriaceae</taxon>
        <taxon>Gelidibacter</taxon>
    </lineage>
</organism>
<dbReference type="GO" id="GO:0005975">
    <property type="term" value="P:carbohydrate metabolic process"/>
    <property type="evidence" value="ECO:0007669"/>
    <property type="project" value="UniProtKB-ARBA"/>
</dbReference>
<evidence type="ECO:0000259" key="3">
    <source>
        <dbReference type="SMART" id="SM00560"/>
    </source>
</evidence>
<dbReference type="Gene3D" id="2.60.40.10">
    <property type="entry name" value="Immunoglobulins"/>
    <property type="match status" value="1"/>
</dbReference>
<proteinExistence type="predicted"/>
<keyword evidence="2" id="KW-1015">Disulfide bond</keyword>
<accession>A0A4R7PJ49</accession>
<dbReference type="InterPro" id="IPR013320">
    <property type="entry name" value="ConA-like_dom_sf"/>
</dbReference>
<feature type="non-terminal residue" evidence="4">
    <location>
        <position position="1"/>
    </location>
</feature>
<dbReference type="InterPro" id="IPR006558">
    <property type="entry name" value="LamG-like"/>
</dbReference>
<dbReference type="Pfam" id="PF18962">
    <property type="entry name" value="Por_Secre_tail"/>
    <property type="match status" value="1"/>
</dbReference>
<dbReference type="EMBL" id="SOBW01000009">
    <property type="protein sequence ID" value="TDU34337.1"/>
    <property type="molecule type" value="Genomic_DNA"/>
</dbReference>
<gene>
    <name evidence="4" type="ORF">BXY82_2655</name>
</gene>
<feature type="domain" description="LamG-like jellyroll fold" evidence="3">
    <location>
        <begin position="1463"/>
        <end position="1596"/>
    </location>
</feature>
<dbReference type="RefSeq" id="WP_133758677.1">
    <property type="nucleotide sequence ID" value="NZ_SOBW01000009.1"/>
</dbReference>
<dbReference type="GO" id="GO:0004553">
    <property type="term" value="F:hydrolase activity, hydrolyzing O-glycosyl compounds"/>
    <property type="evidence" value="ECO:0007669"/>
    <property type="project" value="UniProtKB-ARBA"/>
</dbReference>
<dbReference type="Gene3D" id="2.60.120.260">
    <property type="entry name" value="Galactose-binding domain-like"/>
    <property type="match status" value="1"/>
</dbReference>
<evidence type="ECO:0000256" key="1">
    <source>
        <dbReference type="ARBA" id="ARBA00022729"/>
    </source>
</evidence>
<dbReference type="InterPro" id="IPR013783">
    <property type="entry name" value="Ig-like_fold"/>
</dbReference>
<dbReference type="PANTHER" id="PTHR24273">
    <property type="entry name" value="FI04643P-RELATED"/>
    <property type="match status" value="1"/>
</dbReference>
<dbReference type="InterPro" id="IPR026444">
    <property type="entry name" value="Secre_tail"/>
</dbReference>
<protein>
    <submittedName>
        <fullName evidence="4">Putative secreted protein (Por secretion system target)</fullName>
    </submittedName>
</protein>
<reference evidence="4 5" key="1">
    <citation type="submission" date="2019-03" db="EMBL/GenBank/DDBJ databases">
        <title>Genomic Encyclopedia of Archaeal and Bacterial Type Strains, Phase II (KMG-II): from individual species to whole genera.</title>
        <authorList>
            <person name="Goeker M."/>
        </authorList>
    </citation>
    <scope>NUCLEOTIDE SEQUENCE [LARGE SCALE GENOMIC DNA]</scope>
    <source>
        <strain evidence="4 5">DSM 28135</strain>
    </source>
</reference>
<evidence type="ECO:0000313" key="5">
    <source>
        <dbReference type="Proteomes" id="UP000294689"/>
    </source>
</evidence>
<dbReference type="PANTHER" id="PTHR24273:SF32">
    <property type="entry name" value="HYALIN"/>
    <property type="match status" value="1"/>
</dbReference>
<dbReference type="SUPFAM" id="SSF49899">
    <property type="entry name" value="Concanavalin A-like lectins/glucanases"/>
    <property type="match status" value="1"/>
</dbReference>
<comment type="caution">
    <text evidence="4">The sequence shown here is derived from an EMBL/GenBank/DDBJ whole genome shotgun (WGS) entry which is preliminary data.</text>
</comment>